<dbReference type="RefSeq" id="WP_214296046.1">
    <property type="nucleotide sequence ID" value="NZ_JAHDYS010000001.1"/>
</dbReference>
<evidence type="ECO:0000313" key="3">
    <source>
        <dbReference type="Proteomes" id="UP000784128"/>
    </source>
</evidence>
<keyword evidence="1" id="KW-0472">Membrane</keyword>
<dbReference type="InterPro" id="IPR018723">
    <property type="entry name" value="DUF2254_membrane"/>
</dbReference>
<feature type="transmembrane region" description="Helical" evidence="1">
    <location>
        <begin position="20"/>
        <end position="38"/>
    </location>
</feature>
<keyword evidence="1" id="KW-1133">Transmembrane helix</keyword>
<accession>A0ABS5U3U2</accession>
<keyword evidence="3" id="KW-1185">Reference proteome</keyword>
<keyword evidence="1" id="KW-0812">Transmembrane</keyword>
<dbReference type="Proteomes" id="UP000784128">
    <property type="component" value="Unassembled WGS sequence"/>
</dbReference>
<dbReference type="Pfam" id="PF10011">
    <property type="entry name" value="DUF2254"/>
    <property type="match status" value="1"/>
</dbReference>
<protein>
    <submittedName>
        <fullName evidence="2">DUF2254 domain-containing protein</fullName>
    </submittedName>
</protein>
<sequence length="465" mass="50900">MKVPGLVKLSDLWDTLRTSYWFVPTIMAIASTALYAALQTLDTNLDKKLVYKLGWVFTGGPDGAREVLAVVAGSMITIAGVTFSITIVALTLASQQFGPFVLRNFMRDTGNQVVLGTFISTFIFCLLTLRTIRGTDRTTFVPHLSVSMACILAMCSLGVLIYFIHHVSAFIQASNMIFAVSQDLEQAVDRIFPERLGTVNETEPDTHWNKFVENADNAPVRSVEYGYIKAVDNDLLLRTAQENGLVVQMLKRPGKFVGKGDEIAFVQPGGSVNEEVESAINESLLLGPQRTTTQDVEFVFSQIVEVAVRSLSPGINDPFTAIICIDHLGQGLRRVADRSIPSPFRYDKKGALRVIAFPVTFSELVDSSFDQIRHYGRSNAAVLNSLLDTIGAVASHVGREEDLQVLQHHAELILKTASKGLKEEEAFAGIRSKCFATIESTGAKGYFCSAGLKEDSIFTAKQGKS</sequence>
<name>A0ABS5U3U2_9BACT</name>
<evidence type="ECO:0000256" key="1">
    <source>
        <dbReference type="SAM" id="Phobius"/>
    </source>
</evidence>
<feature type="transmembrane region" description="Helical" evidence="1">
    <location>
        <begin position="113"/>
        <end position="132"/>
    </location>
</feature>
<gene>
    <name evidence="2" type="ORF">KJB30_00945</name>
</gene>
<comment type="caution">
    <text evidence="2">The sequence shown here is derived from an EMBL/GenBank/DDBJ whole genome shotgun (WGS) entry which is preliminary data.</text>
</comment>
<organism evidence="2 3">
    <name type="scientific">Pelotalea chapellei</name>
    <dbReference type="NCBI Taxonomy" id="44671"/>
    <lineage>
        <taxon>Bacteria</taxon>
        <taxon>Pseudomonadati</taxon>
        <taxon>Thermodesulfobacteriota</taxon>
        <taxon>Desulfuromonadia</taxon>
        <taxon>Geobacterales</taxon>
        <taxon>Geobacteraceae</taxon>
        <taxon>Pelotalea</taxon>
    </lineage>
</organism>
<feature type="transmembrane region" description="Helical" evidence="1">
    <location>
        <begin position="144"/>
        <end position="164"/>
    </location>
</feature>
<evidence type="ECO:0000313" key="2">
    <source>
        <dbReference type="EMBL" id="MBT1070341.1"/>
    </source>
</evidence>
<proteinExistence type="predicted"/>
<reference evidence="2 3" key="1">
    <citation type="submission" date="2021-05" db="EMBL/GenBank/DDBJ databases">
        <title>The draft genome of Geobacter chapellei DSM 13688.</title>
        <authorList>
            <person name="Xu Z."/>
            <person name="Masuda Y."/>
            <person name="Itoh H."/>
            <person name="Senoo K."/>
        </authorList>
    </citation>
    <scope>NUCLEOTIDE SEQUENCE [LARGE SCALE GENOMIC DNA]</scope>
    <source>
        <strain evidence="2 3">DSM 13688</strain>
    </source>
</reference>
<dbReference type="EMBL" id="JAHDYS010000001">
    <property type="protein sequence ID" value="MBT1070341.1"/>
    <property type="molecule type" value="Genomic_DNA"/>
</dbReference>
<feature type="transmembrane region" description="Helical" evidence="1">
    <location>
        <begin position="67"/>
        <end position="93"/>
    </location>
</feature>